<keyword evidence="1" id="KW-0472">Membrane</keyword>
<dbReference type="Proteomes" id="UP000325945">
    <property type="component" value="Unassembled WGS sequence"/>
</dbReference>
<dbReference type="EMBL" id="ML741831">
    <property type="protein sequence ID" value="KAE8323373.1"/>
    <property type="molecule type" value="Genomic_DNA"/>
</dbReference>
<name>A0A5N6WRH1_9EURO</name>
<evidence type="ECO:0000313" key="2">
    <source>
        <dbReference type="EMBL" id="KAE8323373.1"/>
    </source>
</evidence>
<evidence type="ECO:0000256" key="1">
    <source>
        <dbReference type="SAM" id="Phobius"/>
    </source>
</evidence>
<sequence length="107" mass="12626">MRQCWQILAIIIRYYFIFHGLWSIWTQPIPAVTTDNVASNVLSPFDSHTPLDSPDACRWTRNMLLALGWGYKKKKTRFLHPLNKCLIFKVAWCPVNSFYPYQGQFSR</sequence>
<keyword evidence="1" id="KW-0812">Transmembrane</keyword>
<keyword evidence="3" id="KW-1185">Reference proteome</keyword>
<gene>
    <name evidence="2" type="ORF">BDV39DRAFT_182393</name>
</gene>
<protein>
    <submittedName>
        <fullName evidence="2">Uncharacterized protein</fullName>
    </submittedName>
</protein>
<dbReference type="AlphaFoldDB" id="A0A5N6WRH1"/>
<accession>A0A5N6WRH1</accession>
<organism evidence="2 3">
    <name type="scientific">Aspergillus sergii</name>
    <dbReference type="NCBI Taxonomy" id="1034303"/>
    <lineage>
        <taxon>Eukaryota</taxon>
        <taxon>Fungi</taxon>
        <taxon>Dikarya</taxon>
        <taxon>Ascomycota</taxon>
        <taxon>Pezizomycotina</taxon>
        <taxon>Eurotiomycetes</taxon>
        <taxon>Eurotiomycetidae</taxon>
        <taxon>Eurotiales</taxon>
        <taxon>Aspergillaceae</taxon>
        <taxon>Aspergillus</taxon>
        <taxon>Aspergillus subgen. Circumdati</taxon>
    </lineage>
</organism>
<evidence type="ECO:0000313" key="3">
    <source>
        <dbReference type="Proteomes" id="UP000325945"/>
    </source>
</evidence>
<feature type="transmembrane region" description="Helical" evidence="1">
    <location>
        <begin position="7"/>
        <end position="25"/>
    </location>
</feature>
<proteinExistence type="predicted"/>
<reference evidence="3" key="1">
    <citation type="submission" date="2019-04" db="EMBL/GenBank/DDBJ databases">
        <title>Friends and foes A comparative genomics studyof 23 Aspergillus species from section Flavi.</title>
        <authorList>
            <consortium name="DOE Joint Genome Institute"/>
            <person name="Kjaerbolling I."/>
            <person name="Vesth T."/>
            <person name="Frisvad J.C."/>
            <person name="Nybo J.L."/>
            <person name="Theobald S."/>
            <person name="Kildgaard S."/>
            <person name="Isbrandt T."/>
            <person name="Kuo A."/>
            <person name="Sato A."/>
            <person name="Lyhne E.K."/>
            <person name="Kogle M.E."/>
            <person name="Wiebenga A."/>
            <person name="Kun R.S."/>
            <person name="Lubbers R.J."/>
            <person name="Makela M.R."/>
            <person name="Barry K."/>
            <person name="Chovatia M."/>
            <person name="Clum A."/>
            <person name="Daum C."/>
            <person name="Haridas S."/>
            <person name="He G."/>
            <person name="LaButti K."/>
            <person name="Lipzen A."/>
            <person name="Mondo S."/>
            <person name="Riley R."/>
            <person name="Salamov A."/>
            <person name="Simmons B.A."/>
            <person name="Magnuson J.K."/>
            <person name="Henrissat B."/>
            <person name="Mortensen U.H."/>
            <person name="Larsen T.O."/>
            <person name="Devries R.P."/>
            <person name="Grigoriev I.V."/>
            <person name="Machida M."/>
            <person name="Baker S.E."/>
            <person name="Andersen M.R."/>
        </authorList>
    </citation>
    <scope>NUCLEOTIDE SEQUENCE [LARGE SCALE GENOMIC DNA]</scope>
    <source>
        <strain evidence="3">CBS 130017</strain>
    </source>
</reference>
<keyword evidence="1" id="KW-1133">Transmembrane helix</keyword>